<evidence type="ECO:0008006" key="5">
    <source>
        <dbReference type="Google" id="ProtNLM"/>
    </source>
</evidence>
<organism evidence="3 4">
    <name type="scientific">Lactuca virosa</name>
    <dbReference type="NCBI Taxonomy" id="75947"/>
    <lineage>
        <taxon>Eukaryota</taxon>
        <taxon>Viridiplantae</taxon>
        <taxon>Streptophyta</taxon>
        <taxon>Embryophyta</taxon>
        <taxon>Tracheophyta</taxon>
        <taxon>Spermatophyta</taxon>
        <taxon>Magnoliopsida</taxon>
        <taxon>eudicotyledons</taxon>
        <taxon>Gunneridae</taxon>
        <taxon>Pentapetalae</taxon>
        <taxon>asterids</taxon>
        <taxon>campanulids</taxon>
        <taxon>Asterales</taxon>
        <taxon>Asteraceae</taxon>
        <taxon>Cichorioideae</taxon>
        <taxon>Cichorieae</taxon>
        <taxon>Lactucinae</taxon>
        <taxon>Lactuca</taxon>
    </lineage>
</organism>
<dbReference type="AlphaFoldDB" id="A0AAU9LRM3"/>
<feature type="coiled-coil region" evidence="1">
    <location>
        <begin position="584"/>
        <end position="611"/>
    </location>
</feature>
<evidence type="ECO:0000313" key="3">
    <source>
        <dbReference type="EMBL" id="CAH1415951.1"/>
    </source>
</evidence>
<evidence type="ECO:0000256" key="1">
    <source>
        <dbReference type="SAM" id="Coils"/>
    </source>
</evidence>
<protein>
    <recommendedName>
        <fullName evidence="5">Aminotransferase-like plant mobile domain-containing protein</fullName>
    </recommendedName>
</protein>
<reference evidence="3 4" key="1">
    <citation type="submission" date="2022-01" db="EMBL/GenBank/DDBJ databases">
        <authorList>
            <person name="Xiong W."/>
            <person name="Schranz E."/>
        </authorList>
    </citation>
    <scope>NUCLEOTIDE SEQUENCE [LARGE SCALE GENOMIC DNA]</scope>
</reference>
<proteinExistence type="predicted"/>
<comment type="caution">
    <text evidence="3">The sequence shown here is derived from an EMBL/GenBank/DDBJ whole genome shotgun (WGS) entry which is preliminary data.</text>
</comment>
<evidence type="ECO:0000256" key="2">
    <source>
        <dbReference type="SAM" id="MobiDB-lite"/>
    </source>
</evidence>
<dbReference type="EMBL" id="CAKMRJ010000002">
    <property type="protein sequence ID" value="CAH1415951.1"/>
    <property type="molecule type" value="Genomic_DNA"/>
</dbReference>
<feature type="compositionally biased region" description="Basic and acidic residues" evidence="2">
    <location>
        <begin position="385"/>
        <end position="394"/>
    </location>
</feature>
<dbReference type="Proteomes" id="UP001157418">
    <property type="component" value="Unassembled WGS sequence"/>
</dbReference>
<accession>A0AAU9LRM3</accession>
<gene>
    <name evidence="3" type="ORF">LVIROSA_LOCUS3759</name>
</gene>
<name>A0AAU9LRM3_9ASTR</name>
<feature type="region of interest" description="Disordered" evidence="2">
    <location>
        <begin position="371"/>
        <end position="425"/>
    </location>
</feature>
<keyword evidence="1" id="KW-0175">Coiled coil</keyword>
<sequence length="624" mass="71249">MIRLTGVFQSAAISPREKSKRLDVEFDLFRTNLVLTKEEFAISLDLSDDSCQPKTFATPSSPQLLTMFKEMGYTFEENTEPNLSRIRKACLPTPWHFLSSVLTRCVFGSVGGHIRGKTDLWVFMYGLFDGINVDYTSILWEDFLTFLFASKNKFLIHHPRWWSIIIHDVINNRNLRPEGTPEGPQPQFLRMTPYRIHIASDFEFSHPIIIPYTILAKLDENNASLCSYQRYIQGTTSSPKNKNVLDKTRSPPKYGTTSNPFSFLDSSFQAPYDYDEPSSLTPVSPAGFQSVLESPSNRVSLDYDSLHDDDQDGEKKFELEDLPKSFPVQYNQDKDTPMQMVDIASSEGLIVDDEPHDMSIVLYSKPSTRTFNIDLDDYSPSPQKESQEHDDTQKVKFYSYPRDPSPDDGTPTDTNEANTSEPETERIRLTAQMVADGIAEILLHKSSHCDMHNFQGYLERMADNVCILNETTEAHMKKLQVTIKDFEGTTSYIKGQFIHNMRRIETIDHKIHNTIEDSLSTMHQKIENFIQSLSSLESVYESKLDHLQNHITSQDRYTSIVEKSIAELSKASTSTSTPPIQAFSEKVQRQLDSLQSDIANLSKSNSQKDNNLGEYPLFRKLFSC</sequence>
<feature type="region of interest" description="Disordered" evidence="2">
    <location>
        <begin position="237"/>
        <end position="260"/>
    </location>
</feature>
<evidence type="ECO:0000313" key="4">
    <source>
        <dbReference type="Proteomes" id="UP001157418"/>
    </source>
</evidence>
<keyword evidence="4" id="KW-1185">Reference proteome</keyword>